<dbReference type="CDD" id="cd03109">
    <property type="entry name" value="DTBS"/>
    <property type="match status" value="1"/>
</dbReference>
<dbReference type="Gene3D" id="3.40.1390.20">
    <property type="entry name" value="HprK N-terminal domain-like"/>
    <property type="match status" value="1"/>
</dbReference>
<dbReference type="InterPro" id="IPR028979">
    <property type="entry name" value="Ser_kin/Pase_Hpr-like_N_sf"/>
</dbReference>
<dbReference type="PANTHER" id="PTHR43356">
    <property type="entry name" value="PHOSPHATE ACETYLTRANSFERASE"/>
    <property type="match status" value="1"/>
</dbReference>
<dbReference type="InterPro" id="IPR027417">
    <property type="entry name" value="P-loop_NTPase"/>
</dbReference>
<dbReference type="Gene3D" id="3.40.50.300">
    <property type="entry name" value="P-loop containing nucleotide triphosphate hydrolases"/>
    <property type="match status" value="1"/>
</dbReference>
<dbReference type="InterPro" id="IPR010766">
    <property type="entry name" value="DRTGG"/>
</dbReference>
<dbReference type="RefSeq" id="WP_169736224.1">
    <property type="nucleotide sequence ID" value="NZ_DUIH01000021.1"/>
</dbReference>
<dbReference type="PANTHER" id="PTHR43356:SF2">
    <property type="entry name" value="PHOSPHATE ACETYLTRANSFERASE"/>
    <property type="match status" value="1"/>
</dbReference>
<protein>
    <submittedName>
        <fullName evidence="2">Phosphotransacetylase family protein</fullName>
    </submittedName>
</protein>
<dbReference type="Pfam" id="PF07085">
    <property type="entry name" value="DRTGG"/>
    <property type="match status" value="1"/>
</dbReference>
<dbReference type="InterPro" id="IPR050500">
    <property type="entry name" value="Phos_Acetyltrans/Butyryltrans"/>
</dbReference>
<dbReference type="SUPFAM" id="SSF75138">
    <property type="entry name" value="HprK N-terminal domain-like"/>
    <property type="match status" value="1"/>
</dbReference>
<reference evidence="2" key="1">
    <citation type="journal article" date="2020" name="bioRxiv">
        <title>A rank-normalized archaeal taxonomy based on genome phylogeny resolves widespread incomplete and uneven classifications.</title>
        <authorList>
            <person name="Rinke C."/>
            <person name="Chuvochina M."/>
            <person name="Mussig A.J."/>
            <person name="Chaumeil P.-A."/>
            <person name="Waite D.W."/>
            <person name="Whitman W.B."/>
            <person name="Parks D.H."/>
            <person name="Hugenholtz P."/>
        </authorList>
    </citation>
    <scope>NUCLEOTIDE SEQUENCE</scope>
    <source>
        <strain evidence="2">UBA12518</strain>
    </source>
</reference>
<dbReference type="Proteomes" id="UP000600363">
    <property type="component" value="Unassembled WGS sequence"/>
</dbReference>
<dbReference type="AlphaFoldDB" id="A0A832VY07"/>
<dbReference type="Pfam" id="PF13500">
    <property type="entry name" value="AAA_26"/>
    <property type="match status" value="1"/>
</dbReference>
<gene>
    <name evidence="2" type="ORF">HA299_06765</name>
</gene>
<accession>A0A832VY07</accession>
<comment type="caution">
    <text evidence="2">The sequence shown here is derived from an EMBL/GenBank/DDBJ whole genome shotgun (WGS) entry which is preliminary data.</text>
</comment>
<evidence type="ECO:0000259" key="1">
    <source>
        <dbReference type="Pfam" id="PF07085"/>
    </source>
</evidence>
<proteinExistence type="predicted"/>
<evidence type="ECO:0000313" key="3">
    <source>
        <dbReference type="Proteomes" id="UP000600363"/>
    </source>
</evidence>
<organism evidence="2 3">
    <name type="scientific">Methermicoccus shengliensis</name>
    <dbReference type="NCBI Taxonomy" id="660064"/>
    <lineage>
        <taxon>Archaea</taxon>
        <taxon>Methanobacteriati</taxon>
        <taxon>Methanobacteriota</taxon>
        <taxon>Stenosarchaea group</taxon>
        <taxon>Methanomicrobia</taxon>
        <taxon>Methanosarcinales</taxon>
        <taxon>Methermicoccaceae</taxon>
        <taxon>Methermicoccus</taxon>
    </lineage>
</organism>
<dbReference type="EMBL" id="DUIH01000021">
    <property type="protein sequence ID" value="HIH70293.1"/>
    <property type="molecule type" value="Genomic_DNA"/>
</dbReference>
<sequence>MRPIFIASTCACAGKSALCMGLLSVLTERGYRVGYMKPVGNALVDVDGVLMDEDAIMMSQLFHLGDSLEVITPLLATERLVHDALMGKTKALSDRVLSAFQQISRDRDVVLVEGASGVEFGAVFGLEASKLSSLMGAVNVLVSPYTRGLADSVLAGVTLLGQEGLCGVIINAVPGERMEWTESLVGGFLDSRGIDVLGVVPHEPALGKLKVQEVADIINAQVIAGEEGLERPVNELLIGAMDLQSSIRAFRRGASSVVITGAGRSEIISAAIECNVGCVVATGEHVPECALLSHAEQRGVPLLHFRGDVLSAIERMEEVLGRMRIKSEEDVDIAHRLVEEHIDVDALLRCARGEEKRKCA</sequence>
<dbReference type="SUPFAM" id="SSF52540">
    <property type="entry name" value="P-loop containing nucleoside triphosphate hydrolases"/>
    <property type="match status" value="1"/>
</dbReference>
<evidence type="ECO:0000313" key="2">
    <source>
        <dbReference type="EMBL" id="HIH70293.1"/>
    </source>
</evidence>
<feature type="domain" description="DRTGG" evidence="1">
    <location>
        <begin position="213"/>
        <end position="318"/>
    </location>
</feature>
<name>A0A832VY07_9EURY</name>